<keyword evidence="1" id="KW-0812">Transmembrane</keyword>
<dbReference type="AlphaFoldDB" id="A0A426YCU5"/>
<comment type="caution">
    <text evidence="2">The sequence shown here is derived from an EMBL/GenBank/DDBJ whole genome shotgun (WGS) entry which is preliminary data.</text>
</comment>
<gene>
    <name evidence="2" type="ORF">B296_00049323</name>
</gene>
<feature type="transmembrane region" description="Helical" evidence="1">
    <location>
        <begin position="20"/>
        <end position="40"/>
    </location>
</feature>
<name>A0A426YCU5_ENSVE</name>
<protein>
    <submittedName>
        <fullName evidence="2">Uncharacterized protein</fullName>
    </submittedName>
</protein>
<organism evidence="2 3">
    <name type="scientific">Ensete ventricosum</name>
    <name type="common">Abyssinian banana</name>
    <name type="synonym">Musa ensete</name>
    <dbReference type="NCBI Taxonomy" id="4639"/>
    <lineage>
        <taxon>Eukaryota</taxon>
        <taxon>Viridiplantae</taxon>
        <taxon>Streptophyta</taxon>
        <taxon>Embryophyta</taxon>
        <taxon>Tracheophyta</taxon>
        <taxon>Spermatophyta</taxon>
        <taxon>Magnoliopsida</taxon>
        <taxon>Liliopsida</taxon>
        <taxon>Zingiberales</taxon>
        <taxon>Musaceae</taxon>
        <taxon>Ensete</taxon>
    </lineage>
</organism>
<proteinExistence type="predicted"/>
<keyword evidence="1" id="KW-1133">Transmembrane helix</keyword>
<dbReference type="EMBL" id="AMZH03013299">
    <property type="protein sequence ID" value="RRT49516.1"/>
    <property type="molecule type" value="Genomic_DNA"/>
</dbReference>
<sequence length="81" mass="9239">MDIRENYFVVNHRVVKRRVLIIAELVTFALAGVFSVGNVLKIAHTSRHFSSNTSVHIVGRHRFSLAPEKRSGHWFSLTPVK</sequence>
<dbReference type="Proteomes" id="UP000287651">
    <property type="component" value="Unassembled WGS sequence"/>
</dbReference>
<keyword evidence="1" id="KW-0472">Membrane</keyword>
<reference evidence="2 3" key="1">
    <citation type="journal article" date="2014" name="Agronomy (Basel)">
        <title>A Draft Genome Sequence for Ensete ventricosum, the Drought-Tolerant Tree Against Hunger.</title>
        <authorList>
            <person name="Harrison J."/>
            <person name="Moore K.A."/>
            <person name="Paszkiewicz K."/>
            <person name="Jones T."/>
            <person name="Grant M."/>
            <person name="Ambacheew D."/>
            <person name="Muzemil S."/>
            <person name="Studholme D.J."/>
        </authorList>
    </citation>
    <scope>NUCLEOTIDE SEQUENCE [LARGE SCALE GENOMIC DNA]</scope>
</reference>
<evidence type="ECO:0000313" key="2">
    <source>
        <dbReference type="EMBL" id="RRT49516.1"/>
    </source>
</evidence>
<evidence type="ECO:0000313" key="3">
    <source>
        <dbReference type="Proteomes" id="UP000287651"/>
    </source>
</evidence>
<evidence type="ECO:0000256" key="1">
    <source>
        <dbReference type="SAM" id="Phobius"/>
    </source>
</evidence>
<accession>A0A426YCU5</accession>